<dbReference type="EMBL" id="JBEPMN010000019">
    <property type="protein sequence ID" value="MET3663140.1"/>
    <property type="molecule type" value="Genomic_DNA"/>
</dbReference>
<organism evidence="2 3">
    <name type="scientific">Aquamicrobium ahrensii</name>
    <dbReference type="NCBI Taxonomy" id="469551"/>
    <lineage>
        <taxon>Bacteria</taxon>
        <taxon>Pseudomonadati</taxon>
        <taxon>Pseudomonadota</taxon>
        <taxon>Alphaproteobacteria</taxon>
        <taxon>Hyphomicrobiales</taxon>
        <taxon>Phyllobacteriaceae</taxon>
        <taxon>Aquamicrobium</taxon>
    </lineage>
</organism>
<evidence type="ECO:0000313" key="3">
    <source>
        <dbReference type="Proteomes" id="UP001549143"/>
    </source>
</evidence>
<dbReference type="Proteomes" id="UP001549143">
    <property type="component" value="Unassembled WGS sequence"/>
</dbReference>
<protein>
    <recommendedName>
        <fullName evidence="1">Helix-turn-helix domain-containing protein</fullName>
    </recommendedName>
</protein>
<reference evidence="2 3" key="1">
    <citation type="submission" date="2024-06" db="EMBL/GenBank/DDBJ databases">
        <title>Genomic Encyclopedia of Type Strains, Phase IV (KMG-IV): sequencing the most valuable type-strain genomes for metagenomic binning, comparative biology and taxonomic classification.</title>
        <authorList>
            <person name="Goeker M."/>
        </authorList>
    </citation>
    <scope>NUCLEOTIDE SEQUENCE [LARGE SCALE GENOMIC DNA]</scope>
    <source>
        <strain evidence="2 3">DSM 19730</strain>
    </source>
</reference>
<evidence type="ECO:0000313" key="2">
    <source>
        <dbReference type="EMBL" id="MET3663140.1"/>
    </source>
</evidence>
<sequence length="71" mass="7576">MDNSRPNGPSAPEKLINIQTAAKALGVHPWALRRAVNSGAIPAYTPFNSKKLVKLSEVVAYINSCRQGGAE</sequence>
<keyword evidence="3" id="KW-1185">Reference proteome</keyword>
<name>A0ABV2KPZ2_9HYPH</name>
<gene>
    <name evidence="2" type="ORF">ABID44_003495</name>
</gene>
<dbReference type="InterPro" id="IPR041657">
    <property type="entry name" value="HTH_17"/>
</dbReference>
<comment type="caution">
    <text evidence="2">The sequence shown here is derived from an EMBL/GenBank/DDBJ whole genome shotgun (WGS) entry which is preliminary data.</text>
</comment>
<evidence type="ECO:0000259" key="1">
    <source>
        <dbReference type="Pfam" id="PF12728"/>
    </source>
</evidence>
<accession>A0ABV2KPZ2</accession>
<dbReference type="Pfam" id="PF12728">
    <property type="entry name" value="HTH_17"/>
    <property type="match status" value="1"/>
</dbReference>
<feature type="domain" description="Helix-turn-helix" evidence="1">
    <location>
        <begin position="17"/>
        <end position="66"/>
    </location>
</feature>
<proteinExistence type="predicted"/>
<dbReference type="RefSeq" id="WP_354152943.1">
    <property type="nucleotide sequence ID" value="NZ_JBEPMN010000019.1"/>
</dbReference>